<sequence length="111" mass="11333">MRAGHVLQLERAYSLSSSTAQIRAGWGPSLQSPMALHCLLHCPSEGPGQLLSLGSGVPHVPEEVAVSARPPAPVTAVSVDKGLNPCDNVGRGVGSHPTGVGHEGEVTLAEV</sequence>
<feature type="region of interest" description="Disordered" evidence="1">
    <location>
        <begin position="85"/>
        <end position="111"/>
    </location>
</feature>
<dbReference type="AlphaFoldDB" id="A6HCM0"/>
<protein>
    <submittedName>
        <fullName evidence="2">RGD1561157 (Predicted), isoform CRA_b</fullName>
    </submittedName>
</protein>
<accession>A6HCM0</accession>
<name>A6HCM0_RAT</name>
<feature type="non-terminal residue" evidence="2">
    <location>
        <position position="111"/>
    </location>
</feature>
<dbReference type="Proteomes" id="UP000234681">
    <property type="component" value="Chromosome 10"/>
</dbReference>
<reference evidence="2 3" key="1">
    <citation type="submission" date="2005-07" db="EMBL/GenBank/DDBJ databases">
        <authorList>
            <person name="Mural R.J."/>
            <person name="Li P.W."/>
            <person name="Adams M.D."/>
            <person name="Amanatides P.G."/>
            <person name="Baden-Tillson H."/>
            <person name="Barnstead M."/>
            <person name="Chin S.H."/>
            <person name="Dew I."/>
            <person name="Evans C.A."/>
            <person name="Ferriera S."/>
            <person name="Flanigan M."/>
            <person name="Fosler C."/>
            <person name="Glodek A."/>
            <person name="Gu Z."/>
            <person name="Holt R.A."/>
            <person name="Jennings D."/>
            <person name="Kraft C.L."/>
            <person name="Lu F."/>
            <person name="Nguyen T."/>
            <person name="Nusskern D.R."/>
            <person name="Pfannkoch C.M."/>
            <person name="Sitter C."/>
            <person name="Sutton G.G."/>
            <person name="Venter J.C."/>
            <person name="Wang Z."/>
            <person name="Woodage T."/>
            <person name="Zheng X.H."/>
            <person name="Zhong F."/>
        </authorList>
    </citation>
    <scope>NUCLEOTIDE SEQUENCE [LARGE SCALE GENOMIC DNA]</scope>
    <source>
        <strain>BN</strain>
        <strain evidence="3">Sprague-Dawley</strain>
    </source>
</reference>
<evidence type="ECO:0000256" key="1">
    <source>
        <dbReference type="SAM" id="MobiDB-lite"/>
    </source>
</evidence>
<organism evidence="2 3">
    <name type="scientific">Rattus norvegicus</name>
    <name type="common">Rat</name>
    <dbReference type="NCBI Taxonomy" id="10116"/>
    <lineage>
        <taxon>Eukaryota</taxon>
        <taxon>Metazoa</taxon>
        <taxon>Chordata</taxon>
        <taxon>Craniata</taxon>
        <taxon>Vertebrata</taxon>
        <taxon>Euteleostomi</taxon>
        <taxon>Mammalia</taxon>
        <taxon>Eutheria</taxon>
        <taxon>Euarchontoglires</taxon>
        <taxon>Glires</taxon>
        <taxon>Rodentia</taxon>
        <taxon>Myomorpha</taxon>
        <taxon>Muroidea</taxon>
        <taxon>Muridae</taxon>
        <taxon>Murinae</taxon>
        <taxon>Rattus</taxon>
    </lineage>
</organism>
<evidence type="ECO:0000313" key="2">
    <source>
        <dbReference type="EMBL" id="EDM03775.1"/>
    </source>
</evidence>
<proteinExistence type="predicted"/>
<evidence type="ECO:0000313" key="3">
    <source>
        <dbReference type="Proteomes" id="UP000234681"/>
    </source>
</evidence>
<gene>
    <name evidence="2" type="primary">RGD1561157_predicted</name>
    <name evidence="2" type="ORF">rCG_35259</name>
</gene>
<dbReference type="EMBL" id="CH473948">
    <property type="protein sequence ID" value="EDM03775.1"/>
    <property type="molecule type" value="Genomic_DNA"/>
</dbReference>